<dbReference type="GO" id="GO:0016020">
    <property type="term" value="C:membrane"/>
    <property type="evidence" value="ECO:0007669"/>
    <property type="project" value="UniProtKB-SubCell"/>
</dbReference>
<comment type="subcellular location">
    <subcellularLocation>
        <location evidence="1">Membrane</location>
        <topology evidence="1">Single-pass membrane protein</topology>
    </subcellularLocation>
</comment>
<evidence type="ECO:0000256" key="3">
    <source>
        <dbReference type="ARBA" id="ARBA00022692"/>
    </source>
</evidence>
<keyword evidence="2" id="KW-0488">Methylation</keyword>
<dbReference type="SUPFAM" id="SSF54523">
    <property type="entry name" value="Pili subunits"/>
    <property type="match status" value="1"/>
</dbReference>
<proteinExistence type="predicted"/>
<protein>
    <submittedName>
        <fullName evidence="6">Type II secretion system protein</fullName>
    </submittedName>
</protein>
<dbReference type="Pfam" id="PF07963">
    <property type="entry name" value="N_methyl"/>
    <property type="match status" value="1"/>
</dbReference>
<dbReference type="InterPro" id="IPR045584">
    <property type="entry name" value="Pilin-like"/>
</dbReference>
<dbReference type="InterPro" id="IPR012902">
    <property type="entry name" value="N_methyl_site"/>
</dbReference>
<evidence type="ECO:0000256" key="1">
    <source>
        <dbReference type="ARBA" id="ARBA00004167"/>
    </source>
</evidence>
<dbReference type="PANTHER" id="PTHR30093">
    <property type="entry name" value="GENERAL SECRETION PATHWAY PROTEIN G"/>
    <property type="match status" value="1"/>
</dbReference>
<evidence type="ECO:0000256" key="5">
    <source>
        <dbReference type="ARBA" id="ARBA00023136"/>
    </source>
</evidence>
<name>A0A426V818_9BURK</name>
<sequence length="135" mass="14077">MLRQHGFTMIELIVVIVILGILAATALPKFVEMSDNAKDSALKGMVGTATNAMMINYGGCAATSHSTAGANADKCRTVRYCDDLGNLLQVPMDSSEYTVAHTDLGTVNNTTGTCVLTQVSSGNTMNFVGISAGNP</sequence>
<evidence type="ECO:0000313" key="6">
    <source>
        <dbReference type="EMBL" id="RRS03087.1"/>
    </source>
</evidence>
<evidence type="ECO:0000313" key="7">
    <source>
        <dbReference type="Proteomes" id="UP000269265"/>
    </source>
</evidence>
<dbReference type="Gene3D" id="3.30.700.10">
    <property type="entry name" value="Glycoprotein, Type 4 Pilin"/>
    <property type="match status" value="1"/>
</dbReference>
<keyword evidence="4" id="KW-1133">Transmembrane helix</keyword>
<keyword evidence="3" id="KW-0812">Transmembrane</keyword>
<evidence type="ECO:0000256" key="2">
    <source>
        <dbReference type="ARBA" id="ARBA00022481"/>
    </source>
</evidence>
<keyword evidence="7" id="KW-1185">Reference proteome</keyword>
<reference evidence="6 7" key="1">
    <citation type="submission" date="2018-12" db="EMBL/GenBank/DDBJ databases">
        <title>The whole draft genome of Aquabacterium sp. SJQ9.</title>
        <authorList>
            <person name="Sun L."/>
            <person name="Gao X."/>
            <person name="Chen W."/>
            <person name="Huang K."/>
        </authorList>
    </citation>
    <scope>NUCLEOTIDE SEQUENCE [LARGE SCALE GENOMIC DNA]</scope>
    <source>
        <strain evidence="6 7">SJQ9</strain>
    </source>
</reference>
<comment type="caution">
    <text evidence="6">The sequence shown here is derived from an EMBL/GenBank/DDBJ whole genome shotgun (WGS) entry which is preliminary data.</text>
</comment>
<organism evidence="6 7">
    <name type="scientific">Aquabacterium soli</name>
    <dbReference type="NCBI Taxonomy" id="2493092"/>
    <lineage>
        <taxon>Bacteria</taxon>
        <taxon>Pseudomonadati</taxon>
        <taxon>Pseudomonadota</taxon>
        <taxon>Betaproteobacteria</taxon>
        <taxon>Burkholderiales</taxon>
        <taxon>Aquabacterium</taxon>
    </lineage>
</organism>
<evidence type="ECO:0000256" key="4">
    <source>
        <dbReference type="ARBA" id="ARBA00022989"/>
    </source>
</evidence>
<gene>
    <name evidence="6" type="ORF">EIP75_17350</name>
</gene>
<dbReference type="EMBL" id="RSED01000015">
    <property type="protein sequence ID" value="RRS03087.1"/>
    <property type="molecule type" value="Genomic_DNA"/>
</dbReference>
<keyword evidence="5" id="KW-0472">Membrane</keyword>
<dbReference type="OrthoDB" id="9182129at2"/>
<dbReference type="Proteomes" id="UP000269265">
    <property type="component" value="Unassembled WGS sequence"/>
</dbReference>
<accession>A0A426V818</accession>
<dbReference type="PANTHER" id="PTHR30093:SF44">
    <property type="entry name" value="TYPE II SECRETION SYSTEM CORE PROTEIN G"/>
    <property type="match status" value="1"/>
</dbReference>
<dbReference type="NCBIfam" id="TIGR02532">
    <property type="entry name" value="IV_pilin_GFxxxE"/>
    <property type="match status" value="1"/>
</dbReference>
<dbReference type="RefSeq" id="WP_125244550.1">
    <property type="nucleotide sequence ID" value="NZ_RSED01000015.1"/>
</dbReference>
<dbReference type="AlphaFoldDB" id="A0A426V818"/>